<keyword evidence="3 5" id="KW-0687">Ribonucleoprotein</keyword>
<evidence type="ECO:0000256" key="1">
    <source>
        <dbReference type="ARBA" id="ARBA00010528"/>
    </source>
</evidence>
<comment type="subunit">
    <text evidence="5">Part of the 50S ribosomal subunit.</text>
</comment>
<keyword evidence="2 5" id="KW-0689">Ribosomal protein</keyword>
<dbReference type="InterPro" id="IPR002136">
    <property type="entry name" value="Ribosomal_uL4"/>
</dbReference>
<comment type="function">
    <text evidence="5">One of the primary rRNA binding proteins, this protein initially binds near the 5'-end of the 23S rRNA. It is important during the early stages of 50S assembly. It makes multiple contacts with different domains of the 23S rRNA in the assembled 50S subunit and ribosome.</text>
</comment>
<dbReference type="Proteomes" id="UP000176336">
    <property type="component" value="Unassembled WGS sequence"/>
</dbReference>
<dbReference type="PANTHER" id="PTHR10746">
    <property type="entry name" value="50S RIBOSOMAL PROTEIN L4"/>
    <property type="match status" value="1"/>
</dbReference>
<evidence type="ECO:0000313" key="6">
    <source>
        <dbReference type="EMBL" id="OGE19068.1"/>
    </source>
</evidence>
<gene>
    <name evidence="5" type="primary">rplD</name>
    <name evidence="6" type="ORF">A2871_01415</name>
</gene>
<dbReference type="HAMAP" id="MF_01328_B">
    <property type="entry name" value="Ribosomal_uL4_B"/>
    <property type="match status" value="1"/>
</dbReference>
<proteinExistence type="inferred from homology"/>
<evidence type="ECO:0000256" key="2">
    <source>
        <dbReference type="ARBA" id="ARBA00022980"/>
    </source>
</evidence>
<dbReference type="Pfam" id="PF00573">
    <property type="entry name" value="Ribosomal_L4"/>
    <property type="match status" value="1"/>
</dbReference>
<evidence type="ECO:0000256" key="4">
    <source>
        <dbReference type="ARBA" id="ARBA00035244"/>
    </source>
</evidence>
<dbReference type="GO" id="GO:1990904">
    <property type="term" value="C:ribonucleoprotein complex"/>
    <property type="evidence" value="ECO:0007669"/>
    <property type="project" value="UniProtKB-KW"/>
</dbReference>
<keyword evidence="5" id="KW-0699">rRNA-binding</keyword>
<comment type="function">
    <text evidence="5">Forms part of the polypeptide exit tunnel.</text>
</comment>
<protein>
    <recommendedName>
        <fullName evidence="4 5">Large ribosomal subunit protein uL4</fullName>
    </recommendedName>
</protein>
<dbReference type="GO" id="GO:0003735">
    <property type="term" value="F:structural constituent of ribosome"/>
    <property type="evidence" value="ECO:0007669"/>
    <property type="project" value="InterPro"/>
</dbReference>
<dbReference type="AlphaFoldDB" id="A0A1F5IRS3"/>
<evidence type="ECO:0000313" key="7">
    <source>
        <dbReference type="Proteomes" id="UP000176336"/>
    </source>
</evidence>
<comment type="similarity">
    <text evidence="1 5">Belongs to the universal ribosomal protein uL4 family.</text>
</comment>
<evidence type="ECO:0000256" key="5">
    <source>
        <dbReference type="HAMAP-Rule" id="MF_01328"/>
    </source>
</evidence>
<dbReference type="PANTHER" id="PTHR10746:SF6">
    <property type="entry name" value="LARGE RIBOSOMAL SUBUNIT PROTEIN UL4M"/>
    <property type="match status" value="1"/>
</dbReference>
<dbReference type="EMBL" id="MFCR01000006">
    <property type="protein sequence ID" value="OGE19068.1"/>
    <property type="molecule type" value="Genomic_DNA"/>
</dbReference>
<dbReference type="NCBIfam" id="TIGR03953">
    <property type="entry name" value="rplD_bact"/>
    <property type="match status" value="1"/>
</dbReference>
<keyword evidence="5" id="KW-0694">RNA-binding</keyword>
<dbReference type="Gene3D" id="3.40.1370.10">
    <property type="match status" value="1"/>
</dbReference>
<reference evidence="6 7" key="1">
    <citation type="journal article" date="2016" name="Nat. Commun.">
        <title>Thousands of microbial genomes shed light on interconnected biogeochemical processes in an aquifer system.</title>
        <authorList>
            <person name="Anantharaman K."/>
            <person name="Brown C.T."/>
            <person name="Hug L.A."/>
            <person name="Sharon I."/>
            <person name="Castelle C.J."/>
            <person name="Probst A.J."/>
            <person name="Thomas B.C."/>
            <person name="Singh A."/>
            <person name="Wilkins M.J."/>
            <person name="Karaoz U."/>
            <person name="Brodie E.L."/>
            <person name="Williams K.H."/>
            <person name="Hubbard S.S."/>
            <person name="Banfield J.F."/>
        </authorList>
    </citation>
    <scope>NUCLEOTIDE SEQUENCE [LARGE SCALE GENOMIC DNA]</scope>
</reference>
<organism evidence="6 7">
    <name type="scientific">Candidatus Daviesbacteria bacterium RIFCSPHIGHO2_01_FULL_41_23</name>
    <dbReference type="NCBI Taxonomy" id="1797764"/>
    <lineage>
        <taxon>Bacteria</taxon>
        <taxon>Candidatus Daviesiibacteriota</taxon>
    </lineage>
</organism>
<dbReference type="GO" id="GO:0019843">
    <property type="term" value="F:rRNA binding"/>
    <property type="evidence" value="ECO:0007669"/>
    <property type="project" value="UniProtKB-UniRule"/>
</dbReference>
<sequence>MVRAKPRTADLSVPVYSLAGRTAGTLSLPKEIFGQKVNKKLLAQAIRVYSTSQKSLFGSTKTRGEVEGSTAKIFRQKGTGRARHGSVRAPIFVGGGIVFGPTPRKVRLELPQRMKKAALFSALSAKTGDKQIRGLSGLEKASGKTKEMAKLMYQVSSSMYQGEEKKNKKMVSALIITSEKMDNIVKSVRNIPGTDVLPVNLINAYEIVKHNLLLITKEAVEKLTKPEIKEQK</sequence>
<comment type="caution">
    <text evidence="6">The sequence shown here is derived from an EMBL/GenBank/DDBJ whole genome shotgun (WGS) entry which is preliminary data.</text>
</comment>
<dbReference type="GO" id="GO:0005840">
    <property type="term" value="C:ribosome"/>
    <property type="evidence" value="ECO:0007669"/>
    <property type="project" value="UniProtKB-KW"/>
</dbReference>
<evidence type="ECO:0000256" key="3">
    <source>
        <dbReference type="ARBA" id="ARBA00023274"/>
    </source>
</evidence>
<dbReference type="InterPro" id="IPR023574">
    <property type="entry name" value="Ribosomal_uL4_dom_sf"/>
</dbReference>
<accession>A0A1F5IRS3</accession>
<dbReference type="GO" id="GO:0006412">
    <property type="term" value="P:translation"/>
    <property type="evidence" value="ECO:0007669"/>
    <property type="project" value="UniProtKB-UniRule"/>
</dbReference>
<dbReference type="InterPro" id="IPR013005">
    <property type="entry name" value="Ribosomal_uL4-like"/>
</dbReference>
<name>A0A1F5IRS3_9BACT</name>
<dbReference type="SUPFAM" id="SSF52166">
    <property type="entry name" value="Ribosomal protein L4"/>
    <property type="match status" value="1"/>
</dbReference>